<evidence type="ECO:0000313" key="2">
    <source>
        <dbReference type="Proteomes" id="UP000277671"/>
    </source>
</evidence>
<gene>
    <name evidence="1" type="ORF">BDK92_2614</name>
</gene>
<comment type="caution">
    <text evidence="1">The sequence shown here is derived from an EMBL/GenBank/DDBJ whole genome shotgun (WGS) entry which is preliminary data.</text>
</comment>
<evidence type="ECO:0000313" key="1">
    <source>
        <dbReference type="EMBL" id="RKR88303.1"/>
    </source>
</evidence>
<dbReference type="EMBL" id="RBKT01000001">
    <property type="protein sequence ID" value="RKR88303.1"/>
    <property type="molecule type" value="Genomic_DNA"/>
</dbReference>
<organism evidence="1 2">
    <name type="scientific">Micromonospora pisi</name>
    <dbReference type="NCBI Taxonomy" id="589240"/>
    <lineage>
        <taxon>Bacteria</taxon>
        <taxon>Bacillati</taxon>
        <taxon>Actinomycetota</taxon>
        <taxon>Actinomycetes</taxon>
        <taxon>Micromonosporales</taxon>
        <taxon>Micromonosporaceae</taxon>
        <taxon>Micromonospora</taxon>
    </lineage>
</organism>
<proteinExistence type="predicted"/>
<keyword evidence="2" id="KW-1185">Reference proteome</keyword>
<dbReference type="OrthoDB" id="4578443at2"/>
<dbReference type="AlphaFoldDB" id="A0A495JHE7"/>
<reference evidence="1 2" key="1">
    <citation type="submission" date="2018-10" db="EMBL/GenBank/DDBJ databases">
        <title>Sequencing the genomes of 1000 actinobacteria strains.</title>
        <authorList>
            <person name="Klenk H.-P."/>
        </authorList>
    </citation>
    <scope>NUCLEOTIDE SEQUENCE [LARGE SCALE GENOMIC DNA]</scope>
    <source>
        <strain evidence="1 2">DSM 45175</strain>
    </source>
</reference>
<sequence length="168" mass="18938">MSAFEVPNVHIDALLTAGLRFAETGYPLSWYWPSPTAASDPGNWTSSELQLESSQRRRSLSLQTAGRVGAMLLAENRASVNHRYAEDEIEEPYLFTWLPGTPDPIVVLKALACYEYQSCEHPGWRGSEAYQFCDALRLQAIGRLPRYSDAPWIIDDADVFLTARARDR</sequence>
<dbReference type="Proteomes" id="UP000277671">
    <property type="component" value="Unassembled WGS sequence"/>
</dbReference>
<accession>A0A495JHE7</accession>
<name>A0A495JHE7_9ACTN</name>
<protein>
    <submittedName>
        <fullName evidence="1">Uncharacterized protein</fullName>
    </submittedName>
</protein>
<dbReference type="RefSeq" id="WP_121156933.1">
    <property type="nucleotide sequence ID" value="NZ_RBKT01000001.1"/>
</dbReference>